<accession>A0ABM1C360</accession>
<protein>
    <submittedName>
        <fullName evidence="3">Aldose reductase-like</fullName>
    </submittedName>
</protein>
<dbReference type="InterPro" id="IPR023210">
    <property type="entry name" value="NADP_OxRdtase_dom"/>
</dbReference>
<dbReference type="InterPro" id="IPR020471">
    <property type="entry name" value="AKR"/>
</dbReference>
<reference evidence="3" key="1">
    <citation type="submission" date="2025-08" db="UniProtKB">
        <authorList>
            <consortium name="RefSeq"/>
        </authorList>
    </citation>
    <scope>IDENTIFICATION</scope>
    <source>
        <tissue evidence="3">Muscle</tissue>
    </source>
</reference>
<keyword evidence="2" id="KW-1185">Reference proteome</keyword>
<dbReference type="SUPFAM" id="SSF51430">
    <property type="entry name" value="NAD(P)-linked oxidoreductase"/>
    <property type="match status" value="1"/>
</dbReference>
<dbReference type="InterPro" id="IPR036812">
    <property type="entry name" value="NAD(P)_OxRdtase_dom_sf"/>
</dbReference>
<dbReference type="GeneID" id="106477327"/>
<dbReference type="Pfam" id="PF00248">
    <property type="entry name" value="Aldo_ket_red"/>
    <property type="match status" value="1"/>
</dbReference>
<proteinExistence type="predicted"/>
<dbReference type="RefSeq" id="XP_013793363.2">
    <property type="nucleotide sequence ID" value="XM_013937909.2"/>
</dbReference>
<sequence>MASHDKVVHLASGQNVPIIGLGTWKSPPGKVKQAVIDAIDAGYRQIDSALVYGNESEVGAGLKEKISDGTITREDVFIIDKCWNTFHKRERVVECCKLSLKNLGLEYLDLYLIHWPLGYKV</sequence>
<dbReference type="Gene3D" id="3.20.20.100">
    <property type="entry name" value="NADP-dependent oxidoreductase domain"/>
    <property type="match status" value="1"/>
</dbReference>
<name>A0ABM1C360_LIMPO</name>
<gene>
    <name evidence="3" type="primary">LOC106477327</name>
</gene>
<dbReference type="PRINTS" id="PR00069">
    <property type="entry name" value="ALDKETRDTASE"/>
</dbReference>
<feature type="domain" description="NADP-dependent oxidoreductase" evidence="1">
    <location>
        <begin position="19"/>
        <end position="117"/>
    </location>
</feature>
<evidence type="ECO:0000313" key="2">
    <source>
        <dbReference type="Proteomes" id="UP000694941"/>
    </source>
</evidence>
<evidence type="ECO:0000313" key="3">
    <source>
        <dbReference type="RefSeq" id="XP_013793363.2"/>
    </source>
</evidence>
<dbReference type="PANTHER" id="PTHR11732">
    <property type="entry name" value="ALDO/KETO REDUCTASE"/>
    <property type="match status" value="1"/>
</dbReference>
<organism evidence="2 3">
    <name type="scientific">Limulus polyphemus</name>
    <name type="common">Atlantic horseshoe crab</name>
    <dbReference type="NCBI Taxonomy" id="6850"/>
    <lineage>
        <taxon>Eukaryota</taxon>
        <taxon>Metazoa</taxon>
        <taxon>Ecdysozoa</taxon>
        <taxon>Arthropoda</taxon>
        <taxon>Chelicerata</taxon>
        <taxon>Merostomata</taxon>
        <taxon>Xiphosura</taxon>
        <taxon>Limulidae</taxon>
        <taxon>Limulus</taxon>
    </lineage>
</organism>
<dbReference type="Proteomes" id="UP000694941">
    <property type="component" value="Unplaced"/>
</dbReference>
<evidence type="ECO:0000259" key="1">
    <source>
        <dbReference type="Pfam" id="PF00248"/>
    </source>
</evidence>